<evidence type="ECO:0000313" key="3">
    <source>
        <dbReference type="Proteomes" id="UP001180487"/>
    </source>
</evidence>
<evidence type="ECO:0000256" key="1">
    <source>
        <dbReference type="SAM" id="Phobius"/>
    </source>
</evidence>
<protein>
    <recommendedName>
        <fullName evidence="4">DUF2975 domain-containing protein</fullName>
    </recommendedName>
</protein>
<reference evidence="2 3" key="1">
    <citation type="submission" date="2023-07" db="EMBL/GenBank/DDBJ databases">
        <title>Sorghum-associated microbial communities from plants grown in Nebraska, USA.</title>
        <authorList>
            <person name="Schachtman D."/>
        </authorList>
    </citation>
    <scope>NUCLEOTIDE SEQUENCE [LARGE SCALE GENOMIC DNA]</scope>
    <source>
        <strain evidence="2 3">BE313</strain>
    </source>
</reference>
<evidence type="ECO:0008006" key="4">
    <source>
        <dbReference type="Google" id="ProtNLM"/>
    </source>
</evidence>
<feature type="transmembrane region" description="Helical" evidence="1">
    <location>
        <begin position="133"/>
        <end position="157"/>
    </location>
</feature>
<keyword evidence="1" id="KW-1133">Transmembrane helix</keyword>
<organism evidence="2 3">
    <name type="scientific">Rhodoferax ferrireducens</name>
    <dbReference type="NCBI Taxonomy" id="192843"/>
    <lineage>
        <taxon>Bacteria</taxon>
        <taxon>Pseudomonadati</taxon>
        <taxon>Pseudomonadota</taxon>
        <taxon>Betaproteobacteria</taxon>
        <taxon>Burkholderiales</taxon>
        <taxon>Comamonadaceae</taxon>
        <taxon>Rhodoferax</taxon>
    </lineage>
</organism>
<dbReference type="RefSeq" id="WP_310372468.1">
    <property type="nucleotide sequence ID" value="NZ_JAVDXT010000001.1"/>
</dbReference>
<feature type="transmembrane region" description="Helical" evidence="1">
    <location>
        <begin position="21"/>
        <end position="42"/>
    </location>
</feature>
<name>A0ABU2C6V3_9BURK</name>
<feature type="transmembrane region" description="Helical" evidence="1">
    <location>
        <begin position="48"/>
        <end position="68"/>
    </location>
</feature>
<dbReference type="Proteomes" id="UP001180487">
    <property type="component" value="Unassembled WGS sequence"/>
</dbReference>
<sequence length="164" mass="17190">MDSTPSLPAHGGTRLSQTLAYSCLALALVLPLATLYGLWAALAGSPGWLFTVVGMLPVCGLAYGLLHARRCFQGFVRGETFSQSTAHHLRGFAAGVMLAAVAGLVLPTLRSLLLAMSAPTASRALVLEFSSDHLLLLLFAGIVWQIAHVMAQAAALADEHAQIV</sequence>
<feature type="transmembrane region" description="Helical" evidence="1">
    <location>
        <begin position="89"/>
        <end position="113"/>
    </location>
</feature>
<evidence type="ECO:0000313" key="2">
    <source>
        <dbReference type="EMBL" id="MDR7377068.1"/>
    </source>
</evidence>
<proteinExistence type="predicted"/>
<dbReference type="EMBL" id="JAVDXT010000001">
    <property type="protein sequence ID" value="MDR7377068.1"/>
    <property type="molecule type" value="Genomic_DNA"/>
</dbReference>
<keyword evidence="1" id="KW-0472">Membrane</keyword>
<keyword evidence="3" id="KW-1185">Reference proteome</keyword>
<accession>A0ABU2C6V3</accession>
<gene>
    <name evidence="2" type="ORF">J2X19_001726</name>
</gene>
<comment type="caution">
    <text evidence="2">The sequence shown here is derived from an EMBL/GenBank/DDBJ whole genome shotgun (WGS) entry which is preliminary data.</text>
</comment>
<keyword evidence="1" id="KW-0812">Transmembrane</keyword>